<dbReference type="EMBL" id="JAVIKH010000006">
    <property type="protein sequence ID" value="MDX8336050.1"/>
    <property type="molecule type" value="Genomic_DNA"/>
</dbReference>
<evidence type="ECO:0000313" key="2">
    <source>
        <dbReference type="Proteomes" id="UP001279681"/>
    </source>
</evidence>
<dbReference type="InterPro" id="IPR029063">
    <property type="entry name" value="SAM-dependent_MTases_sf"/>
</dbReference>
<evidence type="ECO:0008006" key="3">
    <source>
        <dbReference type="Google" id="ProtNLM"/>
    </source>
</evidence>
<sequence length="168" mass="20031">MYHGTSNKLKEVNNFEKKLLKRGKVLTLEPRGDVVNDFFLQRGHSIEHLKLDSYSETEIYETKSKENIVKLARGLKDRERFIGIWAIDNLLHLDRLDLYCVLNKFYEVLIERGLLYLSFRFGENDYFKDGEWHTCFTEKELVDLVAFTEFNILDIENKEEYINVILKK</sequence>
<keyword evidence="2" id="KW-1185">Reference proteome</keyword>
<name>A0ABU4WA83_9FUSO</name>
<accession>A0ABU4WA83</accession>
<reference evidence="2" key="1">
    <citation type="submission" date="2023-07" db="EMBL/GenBank/DDBJ databases">
        <authorList>
            <person name="Colorado M.A."/>
            <person name="Villamil L.M."/>
            <person name="Melo J.F."/>
            <person name="Rodriguez J.A."/>
            <person name="Ruiz R.Y."/>
        </authorList>
    </citation>
    <scope>NUCLEOTIDE SEQUENCE [LARGE SCALE GENOMIC DNA]</scope>
    <source>
        <strain evidence="2">C33</strain>
    </source>
</reference>
<organism evidence="1 2">
    <name type="scientific">Candidatus Cetobacterium colombiensis</name>
    <dbReference type="NCBI Taxonomy" id="3073100"/>
    <lineage>
        <taxon>Bacteria</taxon>
        <taxon>Fusobacteriati</taxon>
        <taxon>Fusobacteriota</taxon>
        <taxon>Fusobacteriia</taxon>
        <taxon>Fusobacteriales</taxon>
        <taxon>Fusobacteriaceae</taxon>
        <taxon>Cetobacterium</taxon>
    </lineage>
</organism>
<dbReference type="Proteomes" id="UP001279681">
    <property type="component" value="Unassembled WGS sequence"/>
</dbReference>
<comment type="caution">
    <text evidence="1">The sequence shown here is derived from an EMBL/GenBank/DDBJ whole genome shotgun (WGS) entry which is preliminary data.</text>
</comment>
<protein>
    <recommendedName>
        <fullName evidence="3">Methyltransferase type 11 domain-containing protein</fullName>
    </recommendedName>
</protein>
<dbReference type="RefSeq" id="WP_320313455.1">
    <property type="nucleotide sequence ID" value="NZ_JAVIKH010000006.1"/>
</dbReference>
<evidence type="ECO:0000313" key="1">
    <source>
        <dbReference type="EMBL" id="MDX8336050.1"/>
    </source>
</evidence>
<proteinExistence type="predicted"/>
<dbReference type="Gene3D" id="3.40.50.150">
    <property type="entry name" value="Vaccinia Virus protein VP39"/>
    <property type="match status" value="1"/>
</dbReference>
<gene>
    <name evidence="1" type="ORF">RFV38_05990</name>
</gene>